<dbReference type="EMBL" id="ML994002">
    <property type="protein sequence ID" value="KAF2200851.1"/>
    <property type="molecule type" value="Genomic_DNA"/>
</dbReference>
<sequence length="174" mass="19538">MTQTSPPCPFSPEWRLAPKPFLSRDSPPCQNLTNSRQNFDTMSVRRSSLPTLYLPLRFLLNPLPLTGCLSAPCVRYSLQRHDWLHWSISPCGESPGSLVNIFTPSDVVSVIGIHSRYHPGRSRPRKLGCCCSREKKSCTILSTGVAARLMYVALWGVDSRKYIKKGLSPAYHYA</sequence>
<accession>A0A9P4JK19</accession>
<proteinExistence type="predicted"/>
<comment type="caution">
    <text evidence="1">The sequence shown here is derived from an EMBL/GenBank/DDBJ whole genome shotgun (WGS) entry which is preliminary data.</text>
</comment>
<evidence type="ECO:0000313" key="2">
    <source>
        <dbReference type="Proteomes" id="UP000799536"/>
    </source>
</evidence>
<protein>
    <submittedName>
        <fullName evidence="1">Uncharacterized protein</fullName>
    </submittedName>
</protein>
<reference evidence="1" key="1">
    <citation type="journal article" date="2020" name="Stud. Mycol.">
        <title>101 Dothideomycetes genomes: a test case for predicting lifestyles and emergence of pathogens.</title>
        <authorList>
            <person name="Haridas S."/>
            <person name="Albert R."/>
            <person name="Binder M."/>
            <person name="Bloem J."/>
            <person name="Labutti K."/>
            <person name="Salamov A."/>
            <person name="Andreopoulos B."/>
            <person name="Baker S."/>
            <person name="Barry K."/>
            <person name="Bills G."/>
            <person name="Bluhm B."/>
            <person name="Cannon C."/>
            <person name="Castanera R."/>
            <person name="Culley D."/>
            <person name="Daum C."/>
            <person name="Ezra D."/>
            <person name="Gonzalez J."/>
            <person name="Henrissat B."/>
            <person name="Kuo A."/>
            <person name="Liang C."/>
            <person name="Lipzen A."/>
            <person name="Lutzoni F."/>
            <person name="Magnuson J."/>
            <person name="Mondo S."/>
            <person name="Nolan M."/>
            <person name="Ohm R."/>
            <person name="Pangilinan J."/>
            <person name="Park H.-J."/>
            <person name="Ramirez L."/>
            <person name="Alfaro M."/>
            <person name="Sun H."/>
            <person name="Tritt A."/>
            <person name="Yoshinaga Y."/>
            <person name="Zwiers L.-H."/>
            <person name="Turgeon B."/>
            <person name="Goodwin S."/>
            <person name="Spatafora J."/>
            <person name="Crous P."/>
            <person name="Grigoriev I."/>
        </authorList>
    </citation>
    <scope>NUCLEOTIDE SEQUENCE</scope>
    <source>
        <strain evidence="1">ATCC 74209</strain>
    </source>
</reference>
<name>A0A9P4JK19_9PLEO</name>
<dbReference type="AlphaFoldDB" id="A0A9P4JK19"/>
<organism evidence="1 2">
    <name type="scientific">Delitschia confertaspora ATCC 74209</name>
    <dbReference type="NCBI Taxonomy" id="1513339"/>
    <lineage>
        <taxon>Eukaryota</taxon>
        <taxon>Fungi</taxon>
        <taxon>Dikarya</taxon>
        <taxon>Ascomycota</taxon>
        <taxon>Pezizomycotina</taxon>
        <taxon>Dothideomycetes</taxon>
        <taxon>Pleosporomycetidae</taxon>
        <taxon>Pleosporales</taxon>
        <taxon>Delitschiaceae</taxon>
        <taxon>Delitschia</taxon>
    </lineage>
</organism>
<gene>
    <name evidence="1" type="ORF">GQ43DRAFT_56944</name>
</gene>
<dbReference type="Proteomes" id="UP000799536">
    <property type="component" value="Unassembled WGS sequence"/>
</dbReference>
<keyword evidence="2" id="KW-1185">Reference proteome</keyword>
<evidence type="ECO:0000313" key="1">
    <source>
        <dbReference type="EMBL" id="KAF2200851.1"/>
    </source>
</evidence>